<feature type="compositionally biased region" description="Low complexity" evidence="1">
    <location>
        <begin position="76"/>
        <end position="87"/>
    </location>
</feature>
<gene>
    <name evidence="2" type="ORF">BOX15_Mlig020599g1</name>
</gene>
<evidence type="ECO:0000313" key="3">
    <source>
        <dbReference type="Proteomes" id="UP000215902"/>
    </source>
</evidence>
<feature type="non-terminal residue" evidence="2">
    <location>
        <position position="1"/>
    </location>
</feature>
<dbReference type="Proteomes" id="UP000215902">
    <property type="component" value="Unassembled WGS sequence"/>
</dbReference>
<protein>
    <submittedName>
        <fullName evidence="2">Uncharacterized protein</fullName>
    </submittedName>
</protein>
<organism evidence="2 3">
    <name type="scientific">Macrostomum lignano</name>
    <dbReference type="NCBI Taxonomy" id="282301"/>
    <lineage>
        <taxon>Eukaryota</taxon>
        <taxon>Metazoa</taxon>
        <taxon>Spiralia</taxon>
        <taxon>Lophotrochozoa</taxon>
        <taxon>Platyhelminthes</taxon>
        <taxon>Rhabditophora</taxon>
        <taxon>Macrostomorpha</taxon>
        <taxon>Macrostomida</taxon>
        <taxon>Macrostomidae</taxon>
        <taxon>Macrostomum</taxon>
    </lineage>
</organism>
<dbReference type="AlphaFoldDB" id="A0A267EZW7"/>
<feature type="region of interest" description="Disordered" evidence="1">
    <location>
        <begin position="1"/>
        <end position="119"/>
    </location>
</feature>
<feature type="compositionally biased region" description="Polar residues" evidence="1">
    <location>
        <begin position="18"/>
        <end position="27"/>
    </location>
</feature>
<sequence length="363" mass="40230">KRSRMPVNRRSIAGAATPQRQQQQPSALSKHAGSPALFKLATSQAGSARQRLQQNAPSTSHHAGTESSFPASSTAQRHQQQMQQAIQSPGVRFSTPAPPQQQQQKQQQQSRRIPVARKSTDLLRIRDPELRCLAIMNSPMIDCRPRGRRSLAASGRHSICCVPNANNSLLAASPQRPPRLTQPAADDGTSPQAVWRTLFCDVEEADEDEEAALVDQAREKARESEDAIRKYRMLLHQQWELIRFLIDDWKEVSISESVPQSLLSELTGALAAAGRLIRDTLPAFEAKLVPAGQPSPAQLHATWSNVEADIVDTRRRFAQLEACRLGGWPPAAAESAAVDERRRVSGQQQQQQRRLTRRSLQVA</sequence>
<reference evidence="2 3" key="1">
    <citation type="submission" date="2017-06" db="EMBL/GenBank/DDBJ databases">
        <title>A platform for efficient transgenesis in Macrostomum lignano, a flatworm model organism for stem cell research.</title>
        <authorList>
            <person name="Berezikov E."/>
        </authorList>
    </citation>
    <scope>NUCLEOTIDE SEQUENCE [LARGE SCALE GENOMIC DNA]</scope>
    <source>
        <strain evidence="2">DV1</strain>
        <tissue evidence="2">Whole organism</tissue>
    </source>
</reference>
<feature type="compositionally biased region" description="Polar residues" evidence="1">
    <location>
        <begin position="41"/>
        <end position="75"/>
    </location>
</feature>
<accession>A0A267EZW7</accession>
<evidence type="ECO:0000256" key="1">
    <source>
        <dbReference type="SAM" id="MobiDB-lite"/>
    </source>
</evidence>
<feature type="region of interest" description="Disordered" evidence="1">
    <location>
        <begin position="336"/>
        <end position="363"/>
    </location>
</feature>
<dbReference type="EMBL" id="NIVC01001551">
    <property type="protein sequence ID" value="PAA66534.1"/>
    <property type="molecule type" value="Genomic_DNA"/>
</dbReference>
<evidence type="ECO:0000313" key="2">
    <source>
        <dbReference type="EMBL" id="PAA66534.1"/>
    </source>
</evidence>
<dbReference type="OrthoDB" id="10023951at2759"/>
<name>A0A267EZW7_9PLAT</name>
<comment type="caution">
    <text evidence="2">The sequence shown here is derived from an EMBL/GenBank/DDBJ whole genome shotgun (WGS) entry which is preliminary data.</text>
</comment>
<feature type="compositionally biased region" description="Low complexity" evidence="1">
    <location>
        <begin position="345"/>
        <end position="363"/>
    </location>
</feature>
<feature type="compositionally biased region" description="Low complexity" evidence="1">
    <location>
        <begin position="100"/>
        <end position="109"/>
    </location>
</feature>
<keyword evidence="3" id="KW-1185">Reference proteome</keyword>
<proteinExistence type="predicted"/>